<dbReference type="EMBL" id="MQUQ01000004">
    <property type="protein sequence ID" value="OLZ54559.1"/>
    <property type="molecule type" value="Genomic_DNA"/>
</dbReference>
<protein>
    <submittedName>
        <fullName evidence="1">Amidinotransferase</fullName>
    </submittedName>
</protein>
<evidence type="ECO:0000313" key="2">
    <source>
        <dbReference type="Proteomes" id="UP000187486"/>
    </source>
</evidence>
<keyword evidence="2" id="KW-1185">Reference proteome</keyword>
<dbReference type="GO" id="GO:0016740">
    <property type="term" value="F:transferase activity"/>
    <property type="evidence" value="ECO:0007669"/>
    <property type="project" value="UniProtKB-KW"/>
</dbReference>
<evidence type="ECO:0000313" key="1">
    <source>
        <dbReference type="EMBL" id="OLZ54559.1"/>
    </source>
</evidence>
<dbReference type="RefSeq" id="WP_076157655.1">
    <property type="nucleotide sequence ID" value="NZ_JBEZVB010000023.1"/>
</dbReference>
<dbReference type="STRING" id="76021.BS329_08535"/>
<sequence>MRHYLMVRPSHFDVEYSINPWMDPGKPTDPQLAIAQWEWLRDLHVELGHRVDLLDPVPGLPDMVYAANGATVVNGRVLVARFHHRQRRREAAAYLTWFAGQGYRDVQQAQWHNEGEGDFLVAGSRILAGTGFRTDPRAHEEAAAFFGVPVVGLTLTDPRYYHLDTALTVLDENLVMYFPEAFTEESRRRLEELYPDAITASAADAAAFGLNAVSDGRHVILPQAATGLIAQLRERGFEPIGADLSELLKGGGSVKCCTLELRPAHG</sequence>
<proteinExistence type="predicted"/>
<dbReference type="SUPFAM" id="SSF55909">
    <property type="entry name" value="Pentein"/>
    <property type="match status" value="1"/>
</dbReference>
<accession>A0A1R0KYY8</accession>
<dbReference type="OrthoDB" id="9814070at2"/>
<organism evidence="1 2">
    <name type="scientific">Amycolatopsis coloradensis</name>
    <dbReference type="NCBI Taxonomy" id="76021"/>
    <lineage>
        <taxon>Bacteria</taxon>
        <taxon>Bacillati</taxon>
        <taxon>Actinomycetota</taxon>
        <taxon>Actinomycetes</taxon>
        <taxon>Pseudonocardiales</taxon>
        <taxon>Pseudonocardiaceae</taxon>
        <taxon>Amycolatopsis</taxon>
    </lineage>
</organism>
<gene>
    <name evidence="1" type="ORF">BS329_08535</name>
</gene>
<dbReference type="NCBIfam" id="NF045659">
    <property type="entry name" value="DiMArgaseDdahMtb"/>
    <property type="match status" value="1"/>
</dbReference>
<dbReference type="Pfam" id="PF19420">
    <property type="entry name" value="DDAH_eukar"/>
    <property type="match status" value="1"/>
</dbReference>
<dbReference type="PANTHER" id="PTHR47271:SF2">
    <property type="entry name" value="ARGININE DEIMINASE"/>
    <property type="match status" value="1"/>
</dbReference>
<dbReference type="PANTHER" id="PTHR47271">
    <property type="entry name" value="ARGININE DEIMINASE"/>
    <property type="match status" value="1"/>
</dbReference>
<dbReference type="Gene3D" id="3.75.10.10">
    <property type="entry name" value="L-arginine/glycine Amidinotransferase, Chain A"/>
    <property type="match status" value="1"/>
</dbReference>
<name>A0A1R0KYY8_9PSEU</name>
<comment type="caution">
    <text evidence="1">The sequence shown here is derived from an EMBL/GenBank/DDBJ whole genome shotgun (WGS) entry which is preliminary data.</text>
</comment>
<dbReference type="AlphaFoldDB" id="A0A1R0KYY8"/>
<dbReference type="GO" id="GO:0019546">
    <property type="term" value="P:L-arginine deiminase pathway"/>
    <property type="evidence" value="ECO:0007669"/>
    <property type="project" value="TreeGrafter"/>
</dbReference>
<reference evidence="1 2" key="1">
    <citation type="submission" date="2016-01" db="EMBL/GenBank/DDBJ databases">
        <title>Amycolatopsis coloradensis genome sequencing and assembly.</title>
        <authorList>
            <person name="Mayilraj S."/>
        </authorList>
    </citation>
    <scope>NUCLEOTIDE SEQUENCE [LARGE SCALE GENOMIC DNA]</scope>
    <source>
        <strain evidence="1 2">DSM 44225</strain>
    </source>
</reference>
<keyword evidence="1" id="KW-0808">Transferase</keyword>
<dbReference type="Proteomes" id="UP000187486">
    <property type="component" value="Unassembled WGS sequence"/>
</dbReference>
<dbReference type="GO" id="GO:0016990">
    <property type="term" value="F:arginine deiminase activity"/>
    <property type="evidence" value="ECO:0007669"/>
    <property type="project" value="TreeGrafter"/>
</dbReference>